<proteinExistence type="inferred from homology"/>
<dbReference type="GO" id="GO:0009063">
    <property type="term" value="P:amino acid catabolic process"/>
    <property type="evidence" value="ECO:0007669"/>
    <property type="project" value="TreeGrafter"/>
</dbReference>
<evidence type="ECO:0000313" key="7">
    <source>
        <dbReference type="EMBL" id="CAE0421569.1"/>
    </source>
</evidence>
<evidence type="ECO:0000256" key="4">
    <source>
        <dbReference type="ARBA" id="ARBA00022982"/>
    </source>
</evidence>
<feature type="domain" description="Electron transfer flavoprotein alpha/beta-subunit N-terminal" evidence="5">
    <location>
        <begin position="26"/>
        <end position="140"/>
    </location>
</feature>
<protein>
    <recommendedName>
        <fullName evidence="5">Electron transfer flavoprotein alpha/beta-subunit N-terminal domain-containing protein</fullName>
    </recommendedName>
</protein>
<dbReference type="EMBL" id="HBIM01024551">
    <property type="protein sequence ID" value="CAE0421569.1"/>
    <property type="molecule type" value="Transcribed_RNA"/>
</dbReference>
<dbReference type="EMBL" id="HBIM01024550">
    <property type="protein sequence ID" value="CAE0421568.1"/>
    <property type="molecule type" value="Transcribed_RNA"/>
</dbReference>
<accession>A0A6S8PTY2</accession>
<evidence type="ECO:0000259" key="5">
    <source>
        <dbReference type="Pfam" id="PF01012"/>
    </source>
</evidence>
<keyword evidence="3" id="KW-0813">Transport</keyword>
<dbReference type="AlphaFoldDB" id="A0A6S8PTY2"/>
<evidence type="ECO:0000256" key="1">
    <source>
        <dbReference type="ARBA" id="ARBA00004305"/>
    </source>
</evidence>
<dbReference type="CDD" id="cd01714">
    <property type="entry name" value="ETF_beta"/>
    <property type="match status" value="1"/>
</dbReference>
<dbReference type="GO" id="GO:0005759">
    <property type="term" value="C:mitochondrial matrix"/>
    <property type="evidence" value="ECO:0007669"/>
    <property type="project" value="UniProtKB-SubCell"/>
</dbReference>
<dbReference type="InterPro" id="IPR014729">
    <property type="entry name" value="Rossmann-like_a/b/a_fold"/>
</dbReference>
<comment type="subcellular location">
    <subcellularLocation>
        <location evidence="1">Mitochondrion matrix</location>
    </subcellularLocation>
</comment>
<dbReference type="GO" id="GO:0009055">
    <property type="term" value="F:electron transfer activity"/>
    <property type="evidence" value="ECO:0007669"/>
    <property type="project" value="InterPro"/>
</dbReference>
<dbReference type="Pfam" id="PF01012">
    <property type="entry name" value="ETF"/>
    <property type="match status" value="1"/>
</dbReference>
<evidence type="ECO:0000256" key="2">
    <source>
        <dbReference type="ARBA" id="ARBA00007557"/>
    </source>
</evidence>
<comment type="similarity">
    <text evidence="2">Belongs to the ETF beta-subunit/FixA family.</text>
</comment>
<dbReference type="PANTHER" id="PTHR21294:SF8">
    <property type="entry name" value="ELECTRON TRANSFER FLAVOPROTEIN SUBUNIT BETA"/>
    <property type="match status" value="1"/>
</dbReference>
<dbReference type="Gene3D" id="3.40.50.620">
    <property type="entry name" value="HUPs"/>
    <property type="match status" value="1"/>
</dbReference>
<dbReference type="PANTHER" id="PTHR21294">
    <property type="entry name" value="ELECTRON TRANSFER FLAVOPROTEIN BETA-SUBUNIT"/>
    <property type="match status" value="1"/>
</dbReference>
<gene>
    <name evidence="6" type="ORF">ACOF00016_LOCUS18205</name>
    <name evidence="7" type="ORF">ACOF00016_LOCUS18206</name>
</gene>
<reference evidence="6" key="1">
    <citation type="submission" date="2021-01" db="EMBL/GenBank/DDBJ databases">
        <authorList>
            <person name="Corre E."/>
            <person name="Pelletier E."/>
            <person name="Niang G."/>
            <person name="Scheremetjew M."/>
            <person name="Finn R."/>
            <person name="Kale V."/>
            <person name="Holt S."/>
            <person name="Cochrane G."/>
            <person name="Meng A."/>
            <person name="Brown T."/>
            <person name="Cohen L."/>
        </authorList>
    </citation>
    <scope>NUCLEOTIDE SEQUENCE</scope>
    <source>
        <strain evidence="6">CCMP127</strain>
    </source>
</reference>
<keyword evidence="4" id="KW-0249">Electron transport</keyword>
<dbReference type="InterPro" id="IPR033948">
    <property type="entry name" value="ETF_beta_N"/>
</dbReference>
<evidence type="ECO:0000256" key="3">
    <source>
        <dbReference type="ARBA" id="ARBA00022448"/>
    </source>
</evidence>
<organism evidence="6">
    <name type="scientific">Amphora coffeiformis</name>
    <dbReference type="NCBI Taxonomy" id="265554"/>
    <lineage>
        <taxon>Eukaryota</taxon>
        <taxon>Sar</taxon>
        <taxon>Stramenopiles</taxon>
        <taxon>Ochrophyta</taxon>
        <taxon>Bacillariophyta</taxon>
        <taxon>Bacillariophyceae</taxon>
        <taxon>Bacillariophycidae</taxon>
        <taxon>Thalassiophysales</taxon>
        <taxon>Catenulaceae</taxon>
        <taxon>Amphora</taxon>
    </lineage>
</organism>
<dbReference type="InterPro" id="IPR014730">
    <property type="entry name" value="ETF_a/b_N"/>
</dbReference>
<dbReference type="GO" id="GO:0033539">
    <property type="term" value="P:fatty acid beta-oxidation using acyl-CoA dehydrogenase"/>
    <property type="evidence" value="ECO:0007669"/>
    <property type="project" value="TreeGrafter"/>
</dbReference>
<evidence type="ECO:0000313" key="6">
    <source>
        <dbReference type="EMBL" id="CAE0421568.1"/>
    </source>
</evidence>
<dbReference type="InterPro" id="IPR012255">
    <property type="entry name" value="ETF_b"/>
</dbReference>
<name>A0A6S8PTY2_9STRA</name>
<dbReference type="SUPFAM" id="SSF52402">
    <property type="entry name" value="Adenine nucleotide alpha hydrolases-like"/>
    <property type="match status" value="1"/>
</dbReference>
<sequence>MKVLVGIKRVVDYAVKVRVSNKTVDLSSVKQSMNPFCEIAVEEAVRLKEAKKASEVVAVSIGPKQCTETLRTALAMGCDRGIHIQTNLRTDYMELQPFAIAQMLQKVVEKESSDLVLLGKQGIDSDCGQTGPLLAGFLNWRK</sequence>